<accession>A0A9X1Y8C9</accession>
<comment type="caution">
    <text evidence="3">The sequence shown here is derived from an EMBL/GenBank/DDBJ whole genome shotgun (WGS) entry which is preliminary data.</text>
</comment>
<proteinExistence type="predicted"/>
<dbReference type="Proteomes" id="UP001139516">
    <property type="component" value="Unassembled WGS sequence"/>
</dbReference>
<keyword evidence="1" id="KW-0472">Membrane</keyword>
<dbReference type="InterPro" id="IPR009936">
    <property type="entry name" value="DUF1468"/>
</dbReference>
<dbReference type="RefSeq" id="WP_248666241.1">
    <property type="nucleotide sequence ID" value="NZ_JALPRX010000026.1"/>
</dbReference>
<organism evidence="3 4">
    <name type="scientific">Roseomonas acroporae</name>
    <dbReference type="NCBI Taxonomy" id="2937791"/>
    <lineage>
        <taxon>Bacteria</taxon>
        <taxon>Pseudomonadati</taxon>
        <taxon>Pseudomonadota</taxon>
        <taxon>Alphaproteobacteria</taxon>
        <taxon>Acetobacterales</taxon>
        <taxon>Roseomonadaceae</taxon>
        <taxon>Roseomonas</taxon>
    </lineage>
</organism>
<dbReference type="EMBL" id="JALPRX010000026">
    <property type="protein sequence ID" value="MCK8784115.1"/>
    <property type="molecule type" value="Genomic_DNA"/>
</dbReference>
<reference evidence="3" key="1">
    <citation type="submission" date="2022-04" db="EMBL/GenBank/DDBJ databases">
        <title>Roseomonas acroporae sp. nov., isolated from coral Acropora digitifera.</title>
        <authorList>
            <person name="Sun H."/>
        </authorList>
    </citation>
    <scope>NUCLEOTIDE SEQUENCE</scope>
    <source>
        <strain evidence="3">NAR14</strain>
    </source>
</reference>
<feature type="transmembrane region" description="Helical" evidence="1">
    <location>
        <begin position="87"/>
        <end position="111"/>
    </location>
</feature>
<name>A0A9X1Y8C9_9PROT</name>
<protein>
    <submittedName>
        <fullName evidence="3">Tripartite tricarboxylate transporter TctB family protein</fullName>
    </submittedName>
</protein>
<dbReference type="AlphaFoldDB" id="A0A9X1Y8C9"/>
<evidence type="ECO:0000313" key="3">
    <source>
        <dbReference type="EMBL" id="MCK8784115.1"/>
    </source>
</evidence>
<feature type="transmembrane region" description="Helical" evidence="1">
    <location>
        <begin position="131"/>
        <end position="158"/>
    </location>
</feature>
<feature type="domain" description="DUF1468" evidence="2">
    <location>
        <begin position="13"/>
        <end position="152"/>
    </location>
</feature>
<gene>
    <name evidence="3" type="ORF">M0638_06960</name>
</gene>
<keyword evidence="1" id="KW-0812">Transmembrane</keyword>
<evidence type="ECO:0000256" key="1">
    <source>
        <dbReference type="SAM" id="Phobius"/>
    </source>
</evidence>
<dbReference type="Pfam" id="PF07331">
    <property type="entry name" value="TctB"/>
    <property type="match status" value="1"/>
</dbReference>
<feature type="transmembrane region" description="Helical" evidence="1">
    <location>
        <begin position="12"/>
        <end position="33"/>
    </location>
</feature>
<evidence type="ECO:0000259" key="2">
    <source>
        <dbReference type="Pfam" id="PF07331"/>
    </source>
</evidence>
<keyword evidence="1" id="KW-1133">Transmembrane helix</keyword>
<sequence length="162" mass="16785">MRPEPRAAWPDFAVGLGILALGGLALWQAAAIPPSPVYAQLGPKAVPYLVAAGLLLLGCGLTASALRGGWSAALPEVREAPPPNRRAFAWLLAGLAVNLLLIDRLGFVVAATGQFVLVARAFGSRRPLRDLAIGLAVTLAAYLGFDRVLGVSIGAGILEGWL</sequence>
<keyword evidence="4" id="KW-1185">Reference proteome</keyword>
<evidence type="ECO:0000313" key="4">
    <source>
        <dbReference type="Proteomes" id="UP001139516"/>
    </source>
</evidence>
<feature type="transmembrane region" description="Helical" evidence="1">
    <location>
        <begin position="45"/>
        <end position="66"/>
    </location>
</feature>